<comment type="caution">
    <text evidence="3">The sequence shown here is derived from an EMBL/GenBank/DDBJ whole genome shotgun (WGS) entry which is preliminary data.</text>
</comment>
<dbReference type="Gene3D" id="1.10.10.10">
    <property type="entry name" value="Winged helix-like DNA-binding domain superfamily/Winged helix DNA-binding domain"/>
    <property type="match status" value="1"/>
</dbReference>
<dbReference type="Pfam" id="PF23559">
    <property type="entry name" value="WHD_DRP"/>
    <property type="match status" value="1"/>
</dbReference>
<sequence>MLEFHLRLFCEMLKRVLAGEEGEAIPTVWRQFFSVMELPFHLKVCCIYLLVFPPGIEISTMQLYQLWVAEGFIPYNGEETAEHYLKELIHRGFIQFRKRSSRSDRLREFL</sequence>
<proteinExistence type="predicted"/>
<dbReference type="AlphaFoldDB" id="A0AAP0MIT6"/>
<dbReference type="PANTHER" id="PTHR23155:SF1205">
    <property type="entry name" value="DISEASE RESISTANCE PROTEIN RPM1"/>
    <property type="match status" value="1"/>
</dbReference>
<dbReference type="InterPro" id="IPR044974">
    <property type="entry name" value="Disease_R_plants"/>
</dbReference>
<dbReference type="InterPro" id="IPR058922">
    <property type="entry name" value="WHD_DRP"/>
</dbReference>
<feature type="domain" description="Disease resistance protein winged helix" evidence="2">
    <location>
        <begin position="51"/>
        <end position="101"/>
    </location>
</feature>
<dbReference type="EMBL" id="JBCGBO010000003">
    <property type="protein sequence ID" value="KAK9214218.1"/>
    <property type="molecule type" value="Genomic_DNA"/>
</dbReference>
<dbReference type="PANTHER" id="PTHR23155">
    <property type="entry name" value="DISEASE RESISTANCE PROTEIN RP"/>
    <property type="match status" value="1"/>
</dbReference>
<evidence type="ECO:0000313" key="3">
    <source>
        <dbReference type="EMBL" id="KAK9214218.1"/>
    </source>
</evidence>
<keyword evidence="1" id="KW-0677">Repeat</keyword>
<name>A0AAP0MIT6_9ROSI</name>
<dbReference type="Proteomes" id="UP001428341">
    <property type="component" value="Unassembled WGS sequence"/>
</dbReference>
<evidence type="ECO:0000313" key="4">
    <source>
        <dbReference type="Proteomes" id="UP001428341"/>
    </source>
</evidence>
<dbReference type="InterPro" id="IPR036388">
    <property type="entry name" value="WH-like_DNA-bd_sf"/>
</dbReference>
<organism evidence="3 4">
    <name type="scientific">Citrus x changshan-huyou</name>
    <dbReference type="NCBI Taxonomy" id="2935761"/>
    <lineage>
        <taxon>Eukaryota</taxon>
        <taxon>Viridiplantae</taxon>
        <taxon>Streptophyta</taxon>
        <taxon>Embryophyta</taxon>
        <taxon>Tracheophyta</taxon>
        <taxon>Spermatophyta</taxon>
        <taxon>Magnoliopsida</taxon>
        <taxon>eudicotyledons</taxon>
        <taxon>Gunneridae</taxon>
        <taxon>Pentapetalae</taxon>
        <taxon>rosids</taxon>
        <taxon>malvids</taxon>
        <taxon>Sapindales</taxon>
        <taxon>Rutaceae</taxon>
        <taxon>Aurantioideae</taxon>
        <taxon>Citrus</taxon>
    </lineage>
</organism>
<keyword evidence="4" id="KW-1185">Reference proteome</keyword>
<evidence type="ECO:0000256" key="1">
    <source>
        <dbReference type="ARBA" id="ARBA00022737"/>
    </source>
</evidence>
<protein>
    <recommendedName>
        <fullName evidence="2">Disease resistance protein winged helix domain-containing protein</fullName>
    </recommendedName>
</protein>
<reference evidence="3 4" key="1">
    <citation type="submission" date="2024-05" db="EMBL/GenBank/DDBJ databases">
        <title>Haplotype-resolved chromosome-level genome assembly of Huyou (Citrus changshanensis).</title>
        <authorList>
            <person name="Miao C."/>
            <person name="Chen W."/>
            <person name="Wu Y."/>
            <person name="Wang L."/>
            <person name="Zhao S."/>
            <person name="Grierson D."/>
            <person name="Xu C."/>
            <person name="Chen K."/>
        </authorList>
    </citation>
    <scope>NUCLEOTIDE SEQUENCE [LARGE SCALE GENOMIC DNA]</scope>
    <source>
        <strain evidence="3">01-14</strain>
        <tissue evidence="3">Leaf</tissue>
    </source>
</reference>
<dbReference type="GO" id="GO:0098542">
    <property type="term" value="P:defense response to other organism"/>
    <property type="evidence" value="ECO:0007669"/>
    <property type="project" value="TreeGrafter"/>
</dbReference>
<accession>A0AAP0MIT6</accession>
<gene>
    <name evidence="3" type="ORF">WN944_006206</name>
</gene>
<evidence type="ECO:0000259" key="2">
    <source>
        <dbReference type="Pfam" id="PF23559"/>
    </source>
</evidence>